<comment type="similarity">
    <text evidence="1 9">Belongs to the metallo-dependent hydrolases superfamily. NagA family.</text>
</comment>
<comment type="pathway">
    <text evidence="8">Amino-sugar metabolism; N-acetylneuraminate degradation; D-fructose 6-phosphate from N-acetylneuraminate: step 4/5.</text>
</comment>
<dbReference type="PIRSF" id="PIRSF038994">
    <property type="entry name" value="NagA"/>
    <property type="match status" value="1"/>
</dbReference>
<evidence type="ECO:0000313" key="14">
    <source>
        <dbReference type="EMBL" id="MBS4536893.1"/>
    </source>
</evidence>
<dbReference type="EC" id="3.5.1.25" evidence="2"/>
<evidence type="ECO:0000256" key="8">
    <source>
        <dbReference type="ARBA" id="ARBA00060590"/>
    </source>
</evidence>
<evidence type="ECO:0000256" key="2">
    <source>
        <dbReference type="ARBA" id="ARBA00011899"/>
    </source>
</evidence>
<dbReference type="Gene3D" id="3.20.20.140">
    <property type="entry name" value="Metal-dependent hydrolases"/>
    <property type="match status" value="1"/>
</dbReference>
<evidence type="ECO:0000256" key="10">
    <source>
        <dbReference type="PIRSR" id="PIRSR038994-1"/>
    </source>
</evidence>
<protein>
    <recommendedName>
        <fullName evidence="3">N-acetylglucosamine-6-phosphate deacetylase</fullName>
        <ecNumber evidence="2">3.5.1.25</ecNumber>
    </recommendedName>
</protein>
<dbReference type="SUPFAM" id="SSF51556">
    <property type="entry name" value="Metallo-dependent hydrolases"/>
    <property type="match status" value="1"/>
</dbReference>
<evidence type="ECO:0000256" key="1">
    <source>
        <dbReference type="ARBA" id="ARBA00010716"/>
    </source>
</evidence>
<keyword evidence="6 9" id="KW-0119">Carbohydrate metabolism</keyword>
<evidence type="ECO:0000256" key="5">
    <source>
        <dbReference type="ARBA" id="ARBA00022801"/>
    </source>
</evidence>
<dbReference type="GO" id="GO:0006046">
    <property type="term" value="P:N-acetylglucosamine catabolic process"/>
    <property type="evidence" value="ECO:0007669"/>
    <property type="project" value="TreeGrafter"/>
</dbReference>
<dbReference type="RefSeq" id="WP_203364825.1">
    <property type="nucleotide sequence ID" value="NZ_WSFT01000005.1"/>
</dbReference>
<feature type="binding site" evidence="11">
    <location>
        <position position="247"/>
    </location>
    <ligand>
        <name>substrate</name>
    </ligand>
</feature>
<dbReference type="GO" id="GO:0046872">
    <property type="term" value="F:metal ion binding"/>
    <property type="evidence" value="ECO:0007669"/>
    <property type="project" value="UniProtKB-KW"/>
</dbReference>
<comment type="cofactor">
    <cofactor evidence="12">
        <name>a divalent metal cation</name>
        <dbReference type="ChEBI" id="CHEBI:60240"/>
    </cofactor>
    <text evidence="12">Binds 1 divalent metal cation per subunit.</text>
</comment>
<dbReference type="Gene3D" id="2.30.40.10">
    <property type="entry name" value="Urease, subunit C, domain 1"/>
    <property type="match status" value="1"/>
</dbReference>
<evidence type="ECO:0000313" key="15">
    <source>
        <dbReference type="Proteomes" id="UP000724672"/>
    </source>
</evidence>
<evidence type="ECO:0000256" key="7">
    <source>
        <dbReference type="ARBA" id="ARBA00047647"/>
    </source>
</evidence>
<evidence type="ECO:0000259" key="13">
    <source>
        <dbReference type="Pfam" id="PF01979"/>
    </source>
</evidence>
<accession>A0A942UQV5</accession>
<feature type="binding site" evidence="12">
    <location>
        <position position="129"/>
    </location>
    <ligand>
        <name>Zn(2+)</name>
        <dbReference type="ChEBI" id="CHEBI:29105"/>
    </ligand>
</feature>
<feature type="binding site" evidence="11">
    <location>
        <position position="140"/>
    </location>
    <ligand>
        <name>substrate</name>
    </ligand>
</feature>
<dbReference type="InterPro" id="IPR003764">
    <property type="entry name" value="GlcNAc_6-P_deAcase"/>
</dbReference>
<dbReference type="GO" id="GO:0008448">
    <property type="term" value="F:N-acetylglucosamine-6-phosphate deacetylase activity"/>
    <property type="evidence" value="ECO:0007669"/>
    <property type="project" value="UniProtKB-EC"/>
</dbReference>
<evidence type="ECO:0000256" key="4">
    <source>
        <dbReference type="ARBA" id="ARBA00022723"/>
    </source>
</evidence>
<feature type="binding site" evidence="11">
    <location>
        <begin position="303"/>
        <end position="305"/>
    </location>
    <ligand>
        <name>substrate</name>
    </ligand>
</feature>
<keyword evidence="15" id="KW-1185">Reference proteome</keyword>
<evidence type="ECO:0000256" key="3">
    <source>
        <dbReference type="ARBA" id="ARBA00018029"/>
    </source>
</evidence>
<dbReference type="AlphaFoldDB" id="A0A942UQV5"/>
<comment type="catalytic activity">
    <reaction evidence="7">
        <text>N-acetyl-D-glucosamine 6-phosphate + H2O = D-glucosamine 6-phosphate + acetate</text>
        <dbReference type="Rhea" id="RHEA:22936"/>
        <dbReference type="ChEBI" id="CHEBI:15377"/>
        <dbReference type="ChEBI" id="CHEBI:30089"/>
        <dbReference type="ChEBI" id="CHEBI:57513"/>
        <dbReference type="ChEBI" id="CHEBI:58725"/>
        <dbReference type="EC" id="3.5.1.25"/>
    </reaction>
</comment>
<feature type="binding site" evidence="12">
    <location>
        <position position="192"/>
    </location>
    <ligand>
        <name>Zn(2+)</name>
        <dbReference type="ChEBI" id="CHEBI:29105"/>
    </ligand>
</feature>
<comment type="caution">
    <text evidence="14">The sequence shown here is derived from an EMBL/GenBank/DDBJ whole genome shotgun (WGS) entry which is preliminary data.</text>
</comment>
<proteinExistence type="inferred from homology"/>
<evidence type="ECO:0000256" key="12">
    <source>
        <dbReference type="PIRSR" id="PIRSR038994-3"/>
    </source>
</evidence>
<keyword evidence="4 12" id="KW-0479">Metal-binding</keyword>
<evidence type="ECO:0000256" key="11">
    <source>
        <dbReference type="PIRSR" id="PIRSR038994-2"/>
    </source>
</evidence>
<dbReference type="EMBL" id="WSFT01000005">
    <property type="protein sequence ID" value="MBS4536893.1"/>
    <property type="molecule type" value="Genomic_DNA"/>
</dbReference>
<feature type="binding site" evidence="11">
    <location>
        <position position="224"/>
    </location>
    <ligand>
        <name>substrate</name>
    </ligand>
</feature>
<dbReference type="Pfam" id="PF01979">
    <property type="entry name" value="Amidohydro_1"/>
    <property type="match status" value="1"/>
</dbReference>
<dbReference type="InterPro" id="IPR032466">
    <property type="entry name" value="Metal_Hydrolase"/>
</dbReference>
<reference evidence="14" key="1">
    <citation type="submission" date="2019-12" db="EMBL/GenBank/DDBJ databases">
        <title>Clostridiaceae gen. nov. sp. nov., isolated from sediment in Xinjiang, China.</title>
        <authorList>
            <person name="Zhang R."/>
        </authorList>
    </citation>
    <scope>NUCLEOTIDE SEQUENCE</scope>
    <source>
        <strain evidence="14">D2Q-11</strain>
    </source>
</reference>
<feature type="binding site" evidence="11">
    <location>
        <begin position="216"/>
        <end position="217"/>
    </location>
    <ligand>
        <name>substrate</name>
    </ligand>
</feature>
<dbReference type="Proteomes" id="UP000724672">
    <property type="component" value="Unassembled WGS sequence"/>
</dbReference>
<sequence length="380" mass="42326">MNAIINGKIILPSRVIEDYVLIYEEKIVDIIPKNGFKDENINVIDAKQNYVSPGFIDIHIHGSRGYDTMDGELEAIDNISDFILKNGVTSFLPTTMTMDIESIYKSLDVIREAQSKNLKGARVLGAHLEGPFISPKYKGAQNSEFIKKPEYNLIKDYIDIIKIITYAPEEDENFDFLQAVIKNKTITLSLGHTNASYEEATEAIKRGVKHSTHMFNAMTPLHHREPGAVGAIMNTDISTEIIADNIHLHKSIYDIVNKIKGSEKIVLVTDAMRASCLKSGKYDLGGQEVTVKDNSARLCDGTLAGSVLNMNEAIKNVYNNSELSLYESVHLASLNPAKVIVEDENRGSLEKGKYADIVIFDENINIKKTVVEGIVKYEDN</sequence>
<dbReference type="PANTHER" id="PTHR11113">
    <property type="entry name" value="N-ACETYLGLUCOSAMINE-6-PHOSPHATE DEACETYLASE"/>
    <property type="match status" value="1"/>
</dbReference>
<dbReference type="FunFam" id="3.20.20.140:FF:000004">
    <property type="entry name" value="N-acetylglucosamine-6-phosphate deacetylase"/>
    <property type="match status" value="1"/>
</dbReference>
<feature type="domain" description="Amidohydrolase-related" evidence="13">
    <location>
        <begin position="50"/>
        <end position="374"/>
    </location>
</feature>
<gene>
    <name evidence="14" type="primary">nagA</name>
    <name evidence="14" type="ORF">GOQ27_00370</name>
</gene>
<feature type="binding site" evidence="12">
    <location>
        <position position="213"/>
    </location>
    <ligand>
        <name>Zn(2+)</name>
        <dbReference type="ChEBI" id="CHEBI:29105"/>
    </ligand>
</feature>
<evidence type="ECO:0000256" key="9">
    <source>
        <dbReference type="PIRNR" id="PIRNR038994"/>
    </source>
</evidence>
<keyword evidence="5 9" id="KW-0378">Hydrolase</keyword>
<feature type="active site" description="Proton donor/acceptor" evidence="10">
    <location>
        <position position="270"/>
    </location>
</feature>
<organism evidence="14 15">
    <name type="scientific">Anaeromonas frigoriresistens</name>
    <dbReference type="NCBI Taxonomy" id="2683708"/>
    <lineage>
        <taxon>Bacteria</taxon>
        <taxon>Bacillati</taxon>
        <taxon>Bacillota</taxon>
        <taxon>Tissierellia</taxon>
        <taxon>Tissierellales</taxon>
        <taxon>Thermohalobacteraceae</taxon>
        <taxon>Anaeromonas</taxon>
    </lineage>
</organism>
<dbReference type="InterPro" id="IPR011059">
    <property type="entry name" value="Metal-dep_hydrolase_composite"/>
</dbReference>
<dbReference type="SUPFAM" id="SSF51338">
    <property type="entry name" value="Composite domain of metallo-dependent hydrolases"/>
    <property type="match status" value="1"/>
</dbReference>
<evidence type="ECO:0000256" key="6">
    <source>
        <dbReference type="ARBA" id="ARBA00023277"/>
    </source>
</evidence>
<dbReference type="NCBIfam" id="TIGR00221">
    <property type="entry name" value="nagA"/>
    <property type="match status" value="1"/>
</dbReference>
<dbReference type="CDD" id="cd00854">
    <property type="entry name" value="NagA"/>
    <property type="match status" value="1"/>
</dbReference>
<name>A0A942UQV5_9FIRM</name>
<dbReference type="PANTHER" id="PTHR11113:SF14">
    <property type="entry name" value="N-ACETYLGLUCOSAMINE-6-PHOSPHATE DEACETYLASE"/>
    <property type="match status" value="1"/>
</dbReference>
<dbReference type="InterPro" id="IPR006680">
    <property type="entry name" value="Amidohydro-rel"/>
</dbReference>